<organism evidence="1">
    <name type="scientific">Anguilla anguilla</name>
    <name type="common">European freshwater eel</name>
    <name type="synonym">Muraena anguilla</name>
    <dbReference type="NCBI Taxonomy" id="7936"/>
    <lineage>
        <taxon>Eukaryota</taxon>
        <taxon>Metazoa</taxon>
        <taxon>Chordata</taxon>
        <taxon>Craniata</taxon>
        <taxon>Vertebrata</taxon>
        <taxon>Euteleostomi</taxon>
        <taxon>Actinopterygii</taxon>
        <taxon>Neopterygii</taxon>
        <taxon>Teleostei</taxon>
        <taxon>Anguilliformes</taxon>
        <taxon>Anguillidae</taxon>
        <taxon>Anguilla</taxon>
    </lineage>
</organism>
<evidence type="ECO:0000313" key="1">
    <source>
        <dbReference type="EMBL" id="JAH25450.1"/>
    </source>
</evidence>
<sequence length="35" mass="3740">MCVTVATVSVVHVVCTLHVCVNVSGYAANHVHYVQ</sequence>
<reference evidence="1" key="2">
    <citation type="journal article" date="2015" name="Fish Shellfish Immunol.">
        <title>Early steps in the European eel (Anguilla anguilla)-Vibrio vulnificus interaction in the gills: Role of the RtxA13 toxin.</title>
        <authorList>
            <person name="Callol A."/>
            <person name="Pajuelo D."/>
            <person name="Ebbesson L."/>
            <person name="Teles M."/>
            <person name="MacKenzie S."/>
            <person name="Amaro C."/>
        </authorList>
    </citation>
    <scope>NUCLEOTIDE SEQUENCE</scope>
</reference>
<proteinExistence type="predicted"/>
<accession>A0A0E9RAE5</accession>
<reference evidence="1" key="1">
    <citation type="submission" date="2014-11" db="EMBL/GenBank/DDBJ databases">
        <authorList>
            <person name="Amaro Gonzalez C."/>
        </authorList>
    </citation>
    <scope>NUCLEOTIDE SEQUENCE</scope>
</reference>
<dbReference type="AlphaFoldDB" id="A0A0E9RAE5"/>
<name>A0A0E9RAE5_ANGAN</name>
<protein>
    <submittedName>
        <fullName evidence="1">Uncharacterized protein</fullName>
    </submittedName>
</protein>
<dbReference type="EMBL" id="GBXM01083127">
    <property type="protein sequence ID" value="JAH25450.1"/>
    <property type="molecule type" value="Transcribed_RNA"/>
</dbReference>